<dbReference type="AlphaFoldDB" id="A0AAD8MVI1"/>
<sequence length="108" mass="11582">MAPCDILIPTRSINGLAVSPVPRDLGWRDAREVGSLPVQQCPDLASLPLLVQGPLEPQKGLRVGDGYGTNQKCKSRKRSRETERSAMTRNRVGGVLSGGYHSCLGARG</sequence>
<reference evidence="2" key="2">
    <citation type="submission" date="2023-05" db="EMBL/GenBank/DDBJ databases">
        <authorList>
            <person name="Schelkunov M.I."/>
        </authorList>
    </citation>
    <scope>NUCLEOTIDE SEQUENCE</scope>
    <source>
        <strain evidence="2">Hsosn_3</strain>
        <tissue evidence="2">Leaf</tissue>
    </source>
</reference>
<protein>
    <submittedName>
        <fullName evidence="2">Uncharacterized protein</fullName>
    </submittedName>
</protein>
<evidence type="ECO:0000256" key="1">
    <source>
        <dbReference type="SAM" id="MobiDB-lite"/>
    </source>
</evidence>
<dbReference type="EMBL" id="JAUIZM010000005">
    <property type="protein sequence ID" value="KAK1386297.1"/>
    <property type="molecule type" value="Genomic_DNA"/>
</dbReference>
<name>A0AAD8MVI1_9APIA</name>
<feature type="region of interest" description="Disordered" evidence="1">
    <location>
        <begin position="60"/>
        <end position="93"/>
    </location>
</feature>
<keyword evidence="3" id="KW-1185">Reference proteome</keyword>
<reference evidence="2" key="1">
    <citation type="submission" date="2023-02" db="EMBL/GenBank/DDBJ databases">
        <title>Genome of toxic invasive species Heracleum sosnowskyi carries increased number of genes despite the absence of recent whole-genome duplications.</title>
        <authorList>
            <person name="Schelkunov M."/>
            <person name="Shtratnikova V."/>
            <person name="Makarenko M."/>
            <person name="Klepikova A."/>
            <person name="Omelchenko D."/>
            <person name="Novikova G."/>
            <person name="Obukhova E."/>
            <person name="Bogdanov V."/>
            <person name="Penin A."/>
            <person name="Logacheva M."/>
        </authorList>
    </citation>
    <scope>NUCLEOTIDE SEQUENCE</scope>
    <source>
        <strain evidence="2">Hsosn_3</strain>
        <tissue evidence="2">Leaf</tissue>
    </source>
</reference>
<proteinExistence type="predicted"/>
<evidence type="ECO:0000313" key="2">
    <source>
        <dbReference type="EMBL" id="KAK1386297.1"/>
    </source>
</evidence>
<evidence type="ECO:0000313" key="3">
    <source>
        <dbReference type="Proteomes" id="UP001237642"/>
    </source>
</evidence>
<gene>
    <name evidence="2" type="ORF">POM88_024032</name>
</gene>
<organism evidence="2 3">
    <name type="scientific">Heracleum sosnowskyi</name>
    <dbReference type="NCBI Taxonomy" id="360622"/>
    <lineage>
        <taxon>Eukaryota</taxon>
        <taxon>Viridiplantae</taxon>
        <taxon>Streptophyta</taxon>
        <taxon>Embryophyta</taxon>
        <taxon>Tracheophyta</taxon>
        <taxon>Spermatophyta</taxon>
        <taxon>Magnoliopsida</taxon>
        <taxon>eudicotyledons</taxon>
        <taxon>Gunneridae</taxon>
        <taxon>Pentapetalae</taxon>
        <taxon>asterids</taxon>
        <taxon>campanulids</taxon>
        <taxon>Apiales</taxon>
        <taxon>Apiaceae</taxon>
        <taxon>Apioideae</taxon>
        <taxon>apioid superclade</taxon>
        <taxon>Tordylieae</taxon>
        <taxon>Tordyliinae</taxon>
        <taxon>Heracleum</taxon>
    </lineage>
</organism>
<accession>A0AAD8MVI1</accession>
<dbReference type="Proteomes" id="UP001237642">
    <property type="component" value="Unassembled WGS sequence"/>
</dbReference>
<comment type="caution">
    <text evidence="2">The sequence shown here is derived from an EMBL/GenBank/DDBJ whole genome shotgun (WGS) entry which is preliminary data.</text>
</comment>